<name>A0A8D8HYU6_CULPI</name>
<reference evidence="1" key="1">
    <citation type="submission" date="2021-05" db="EMBL/GenBank/DDBJ databases">
        <authorList>
            <person name="Alioto T."/>
            <person name="Alioto T."/>
            <person name="Gomez Garrido J."/>
        </authorList>
    </citation>
    <scope>NUCLEOTIDE SEQUENCE</scope>
</reference>
<dbReference type="EMBL" id="HBUE01333196">
    <property type="protein sequence ID" value="CAG6594549.1"/>
    <property type="molecule type" value="Transcribed_RNA"/>
</dbReference>
<proteinExistence type="predicted"/>
<organism evidence="1">
    <name type="scientific">Culex pipiens</name>
    <name type="common">House mosquito</name>
    <dbReference type="NCBI Taxonomy" id="7175"/>
    <lineage>
        <taxon>Eukaryota</taxon>
        <taxon>Metazoa</taxon>
        <taxon>Ecdysozoa</taxon>
        <taxon>Arthropoda</taxon>
        <taxon>Hexapoda</taxon>
        <taxon>Insecta</taxon>
        <taxon>Pterygota</taxon>
        <taxon>Neoptera</taxon>
        <taxon>Endopterygota</taxon>
        <taxon>Diptera</taxon>
        <taxon>Nematocera</taxon>
        <taxon>Culicoidea</taxon>
        <taxon>Culicidae</taxon>
        <taxon>Culicinae</taxon>
        <taxon>Culicini</taxon>
        <taxon>Culex</taxon>
        <taxon>Culex</taxon>
    </lineage>
</organism>
<sequence>MLVLVRGIVWFPIKIVDHMFLSIIELFRNPPISNSNLTTPSSRVKNTALSICHNNAAAQLAVPSPLSHSHTLSLSLPVILTLSASISLAPPTNAFATAPKQTRARKHRTKMMLRR</sequence>
<accession>A0A8D8HYU6</accession>
<protein>
    <submittedName>
        <fullName evidence="1">(northern house mosquito) hypothetical protein</fullName>
    </submittedName>
</protein>
<dbReference type="AlphaFoldDB" id="A0A8D8HYU6"/>
<evidence type="ECO:0000313" key="1">
    <source>
        <dbReference type="EMBL" id="CAG6542461.1"/>
    </source>
</evidence>
<dbReference type="EMBL" id="HBUE01226460">
    <property type="protein sequence ID" value="CAG6542461.1"/>
    <property type="molecule type" value="Transcribed_RNA"/>
</dbReference>